<name>A0ABY5YTF7_9MICC</name>
<proteinExistence type="predicted"/>
<evidence type="ECO:0000313" key="2">
    <source>
        <dbReference type="EMBL" id="UWX98406.1"/>
    </source>
</evidence>
<keyword evidence="3" id="KW-1185">Reference proteome</keyword>
<dbReference type="Proteomes" id="UP001059859">
    <property type="component" value="Chromosome"/>
</dbReference>
<feature type="transmembrane region" description="Helical" evidence="1">
    <location>
        <begin position="12"/>
        <end position="31"/>
    </location>
</feature>
<keyword evidence="1" id="KW-0812">Transmembrane</keyword>
<sequence>MEKAKWSAAEVVIFGVAAFCLILALVVAPVSSPGIASAQWVPLGIGAFLAFEFVDVRRRRTSA</sequence>
<feature type="transmembrane region" description="Helical" evidence="1">
    <location>
        <begin position="37"/>
        <end position="54"/>
    </location>
</feature>
<keyword evidence="1" id="KW-1133">Transmembrane helix</keyword>
<gene>
    <name evidence="2" type="ORF">N2K95_07075</name>
</gene>
<dbReference type="RefSeq" id="WP_260653493.1">
    <property type="nucleotide sequence ID" value="NZ_CP104275.1"/>
</dbReference>
<keyword evidence="1" id="KW-0472">Membrane</keyword>
<evidence type="ECO:0000256" key="1">
    <source>
        <dbReference type="SAM" id="Phobius"/>
    </source>
</evidence>
<reference evidence="2" key="1">
    <citation type="submission" date="2022-09" db="EMBL/GenBank/DDBJ databases">
        <title>Novel species in genus Arthrobacter.</title>
        <authorList>
            <person name="Liu Y."/>
        </authorList>
    </citation>
    <scope>NUCLEOTIDE SEQUENCE</scope>
    <source>
        <strain evidence="2">Zg-Y815</strain>
    </source>
</reference>
<organism evidence="2 3">
    <name type="scientific">Arthrobacter zhaoxinii</name>
    <dbReference type="NCBI Taxonomy" id="2964616"/>
    <lineage>
        <taxon>Bacteria</taxon>
        <taxon>Bacillati</taxon>
        <taxon>Actinomycetota</taxon>
        <taxon>Actinomycetes</taxon>
        <taxon>Micrococcales</taxon>
        <taxon>Micrococcaceae</taxon>
        <taxon>Arthrobacter</taxon>
    </lineage>
</organism>
<evidence type="ECO:0000313" key="3">
    <source>
        <dbReference type="Proteomes" id="UP001059859"/>
    </source>
</evidence>
<dbReference type="EMBL" id="CP104275">
    <property type="protein sequence ID" value="UWX98406.1"/>
    <property type="molecule type" value="Genomic_DNA"/>
</dbReference>
<protein>
    <submittedName>
        <fullName evidence="2">Uncharacterized protein</fullName>
    </submittedName>
</protein>
<accession>A0ABY5YTF7</accession>